<dbReference type="InterPro" id="IPR043198">
    <property type="entry name" value="Cyclin/Ssn8"/>
</dbReference>
<organism evidence="4 5">
    <name type="scientific">Malassezia arunalokei</name>
    <dbReference type="NCBI Taxonomy" id="1514897"/>
    <lineage>
        <taxon>Eukaryota</taxon>
        <taxon>Fungi</taxon>
        <taxon>Dikarya</taxon>
        <taxon>Basidiomycota</taxon>
        <taxon>Ustilaginomycotina</taxon>
        <taxon>Malasseziomycetes</taxon>
        <taxon>Malasseziales</taxon>
        <taxon>Malasseziaceae</taxon>
        <taxon>Malassezia</taxon>
    </lineage>
</organism>
<reference evidence="4 5" key="1">
    <citation type="submission" date="2023-03" db="EMBL/GenBank/DDBJ databases">
        <title>Mating type loci evolution in Malassezia.</title>
        <authorList>
            <person name="Coelho M.A."/>
        </authorList>
    </citation>
    <scope>NUCLEOTIDE SEQUENCE [LARGE SCALE GENOMIC DNA]</scope>
    <source>
        <strain evidence="4 5">CBS 13387</strain>
    </source>
</reference>
<protein>
    <submittedName>
        <fullName evidence="4">Beta-glucosidase</fullName>
        <ecNumber evidence="4">3.2.1.21</ecNumber>
    </submittedName>
</protein>
<dbReference type="SMART" id="SM00385">
    <property type="entry name" value="CYCLIN"/>
    <property type="match status" value="1"/>
</dbReference>
<evidence type="ECO:0000259" key="3">
    <source>
        <dbReference type="SMART" id="SM00385"/>
    </source>
</evidence>
<dbReference type="AlphaFoldDB" id="A0AAJ5YXJ9"/>
<accession>A0AAJ5YXJ9</accession>
<dbReference type="InterPro" id="IPR006671">
    <property type="entry name" value="Cyclin_N"/>
</dbReference>
<dbReference type="GO" id="GO:0008422">
    <property type="term" value="F:beta-glucosidase activity"/>
    <property type="evidence" value="ECO:0007669"/>
    <property type="project" value="UniProtKB-EC"/>
</dbReference>
<dbReference type="SUPFAM" id="SSF47954">
    <property type="entry name" value="Cyclin-like"/>
    <property type="match status" value="2"/>
</dbReference>
<dbReference type="Pfam" id="PF00134">
    <property type="entry name" value="Cyclin_N"/>
    <property type="match status" value="1"/>
</dbReference>
<evidence type="ECO:0000256" key="2">
    <source>
        <dbReference type="SAM" id="MobiDB-lite"/>
    </source>
</evidence>
<comment type="similarity">
    <text evidence="1">Belongs to the cyclin family.</text>
</comment>
<dbReference type="Gene3D" id="1.10.472.10">
    <property type="entry name" value="Cyclin-like"/>
    <property type="match status" value="2"/>
</dbReference>
<evidence type="ECO:0000256" key="1">
    <source>
        <dbReference type="RuleBase" id="RU000383"/>
    </source>
</evidence>
<dbReference type="InterPro" id="IPR013763">
    <property type="entry name" value="Cyclin-like_dom"/>
</dbReference>
<dbReference type="GO" id="GO:0016538">
    <property type="term" value="F:cyclin-dependent protein serine/threonine kinase regulator activity"/>
    <property type="evidence" value="ECO:0007669"/>
    <property type="project" value="InterPro"/>
</dbReference>
<evidence type="ECO:0000313" key="5">
    <source>
        <dbReference type="Proteomes" id="UP001217582"/>
    </source>
</evidence>
<keyword evidence="5" id="KW-1185">Reference proteome</keyword>
<dbReference type="EMBL" id="CP119917">
    <property type="protein sequence ID" value="WFD14821.1"/>
    <property type="molecule type" value="Genomic_DNA"/>
</dbReference>
<proteinExistence type="inferred from homology"/>
<evidence type="ECO:0000313" key="4">
    <source>
        <dbReference type="EMBL" id="WFD14821.1"/>
    </source>
</evidence>
<keyword evidence="4" id="KW-0326">Glycosidase</keyword>
<name>A0AAJ5YXJ9_9BASI</name>
<gene>
    <name evidence="4" type="primary">CTK2</name>
    <name evidence="4" type="ORF">MARU1_000827</name>
</gene>
<dbReference type="GO" id="GO:0006357">
    <property type="term" value="P:regulation of transcription by RNA polymerase II"/>
    <property type="evidence" value="ECO:0007669"/>
    <property type="project" value="InterPro"/>
</dbReference>
<sequence length="349" mass="39411">MADRKAKVATVTDTLYFTPAQWDGCMARMRGDKLSALKWNQMQMAACSFIAAVGAKLGCPQRTMGTAQLLYQRFHLFHAPTDFSLHEVALTCLFTSAKLNDTQKRVHEVVLASYVFRYPELISTPDRGDWIAHAHVSDVDQEMLHREQAAIVSLERLLLPCLCYNFQLRSPQILSWTIKLARHWRLSKSDADVAWRMACDSHRTNVAWLYTPLTVALGCLYAQEAMAPGAPYPWHETASWGVALSDVTEVALKLLQLYVQHTPALYMSARSERRVVPPHAVYPPPLGLLTWRAPTASEMEARLTQAQIYLRQKPLDERVPPPRSSDALLPPRPTHDGARVIATRYILPI</sequence>
<feature type="region of interest" description="Disordered" evidence="2">
    <location>
        <begin position="314"/>
        <end position="333"/>
    </location>
</feature>
<feature type="domain" description="Cyclin-like" evidence="3">
    <location>
        <begin position="48"/>
        <end position="145"/>
    </location>
</feature>
<dbReference type="CDD" id="cd20547">
    <property type="entry name" value="CYCLIN_ScCTK2-like_rpt1"/>
    <property type="match status" value="1"/>
</dbReference>
<keyword evidence="4" id="KW-0378">Hydrolase</keyword>
<dbReference type="EC" id="3.2.1.21" evidence="4"/>
<dbReference type="Proteomes" id="UP001217582">
    <property type="component" value="Chromosome 2"/>
</dbReference>
<dbReference type="PANTHER" id="PTHR10026">
    <property type="entry name" value="CYCLIN"/>
    <property type="match status" value="1"/>
</dbReference>
<dbReference type="InterPro" id="IPR036915">
    <property type="entry name" value="Cyclin-like_sf"/>
</dbReference>
<keyword evidence="1" id="KW-0195">Cyclin</keyword>